<reference evidence="2" key="1">
    <citation type="submission" date="2018-01" db="EMBL/GenBank/DDBJ databases">
        <title>An insight into the sialome of Amazonian anophelines.</title>
        <authorList>
            <person name="Ribeiro J.M."/>
            <person name="Scarpassa V."/>
            <person name="Calvo E."/>
        </authorList>
    </citation>
    <scope>NUCLEOTIDE SEQUENCE</scope>
</reference>
<feature type="region of interest" description="Disordered" evidence="1">
    <location>
        <begin position="16"/>
        <end position="39"/>
    </location>
</feature>
<dbReference type="EMBL" id="GGFL01013682">
    <property type="protein sequence ID" value="MBW77860.1"/>
    <property type="molecule type" value="Transcribed_RNA"/>
</dbReference>
<evidence type="ECO:0000313" key="2">
    <source>
        <dbReference type="EMBL" id="MBW77860.1"/>
    </source>
</evidence>
<feature type="compositionally biased region" description="Low complexity" evidence="1">
    <location>
        <begin position="19"/>
        <end position="34"/>
    </location>
</feature>
<dbReference type="AlphaFoldDB" id="A0A2M4DJY2"/>
<evidence type="ECO:0000256" key="1">
    <source>
        <dbReference type="SAM" id="MobiDB-lite"/>
    </source>
</evidence>
<sequence length="80" mass="8526">MGRTCALSLSPLCLANHQPSSSSSSSSSSPSISPTEHHRDRMISLSLSLYLPLAATCHAMPHTPKRSGWSAVCGMLFKNI</sequence>
<organism evidence="2">
    <name type="scientific">Anopheles darlingi</name>
    <name type="common">Mosquito</name>
    <dbReference type="NCBI Taxonomy" id="43151"/>
    <lineage>
        <taxon>Eukaryota</taxon>
        <taxon>Metazoa</taxon>
        <taxon>Ecdysozoa</taxon>
        <taxon>Arthropoda</taxon>
        <taxon>Hexapoda</taxon>
        <taxon>Insecta</taxon>
        <taxon>Pterygota</taxon>
        <taxon>Neoptera</taxon>
        <taxon>Endopterygota</taxon>
        <taxon>Diptera</taxon>
        <taxon>Nematocera</taxon>
        <taxon>Culicoidea</taxon>
        <taxon>Culicidae</taxon>
        <taxon>Anophelinae</taxon>
        <taxon>Anopheles</taxon>
    </lineage>
</organism>
<proteinExistence type="predicted"/>
<name>A0A2M4DJY2_ANODA</name>
<protein>
    <submittedName>
        <fullName evidence="2">Putative secreted protein</fullName>
    </submittedName>
</protein>
<accession>A0A2M4DJY2</accession>